<evidence type="ECO:0000313" key="1">
    <source>
        <dbReference type="EMBL" id="GAA1724295.1"/>
    </source>
</evidence>
<proteinExistence type="predicted"/>
<organism evidence="1 2">
    <name type="scientific">Isoptericola hypogeus</name>
    <dbReference type="NCBI Taxonomy" id="300179"/>
    <lineage>
        <taxon>Bacteria</taxon>
        <taxon>Bacillati</taxon>
        <taxon>Actinomycetota</taxon>
        <taxon>Actinomycetes</taxon>
        <taxon>Micrococcales</taxon>
        <taxon>Promicromonosporaceae</taxon>
        <taxon>Isoptericola</taxon>
    </lineage>
</organism>
<evidence type="ECO:0000313" key="2">
    <source>
        <dbReference type="Proteomes" id="UP001501138"/>
    </source>
</evidence>
<dbReference type="Proteomes" id="UP001501138">
    <property type="component" value="Unassembled WGS sequence"/>
</dbReference>
<dbReference type="EMBL" id="BAAAPM010000003">
    <property type="protein sequence ID" value="GAA1724295.1"/>
    <property type="molecule type" value="Genomic_DNA"/>
</dbReference>
<accession>A0ABN2JFX4</accession>
<protein>
    <recommendedName>
        <fullName evidence="3">Transcriptional regulator</fullName>
    </recommendedName>
</protein>
<comment type="caution">
    <text evidence="1">The sequence shown here is derived from an EMBL/GenBank/DDBJ whole genome shotgun (WGS) entry which is preliminary data.</text>
</comment>
<dbReference type="RefSeq" id="WP_344248148.1">
    <property type="nucleotide sequence ID" value="NZ_BAAAPM010000003.1"/>
</dbReference>
<name>A0ABN2JFX4_9MICO</name>
<sequence length="220" mass="23016">MSSASEPELLVLHAVRILGTADDESAAARYGLDVAVAREHLLDLEAFGLVRRAEFAGLGGWSLTGRGRAEDERLLAAELATDPTGRPAAVVHEVLAGFDPLNGRLRQACTDWQLRPGDGGRLDVNDHRDPAWDARVLDELGAAVAGVRPLLARLAAVLERFAGYDGRLDGALAAACDGDGSRVAGLGAASVHGVWMELHEDLLATAGIARGAVTSREGAD</sequence>
<evidence type="ECO:0008006" key="3">
    <source>
        <dbReference type="Google" id="ProtNLM"/>
    </source>
</evidence>
<gene>
    <name evidence="1" type="ORF">GCM10009809_20100</name>
</gene>
<keyword evidence="2" id="KW-1185">Reference proteome</keyword>
<reference evidence="1 2" key="1">
    <citation type="journal article" date="2019" name="Int. J. Syst. Evol. Microbiol.">
        <title>The Global Catalogue of Microorganisms (GCM) 10K type strain sequencing project: providing services to taxonomists for standard genome sequencing and annotation.</title>
        <authorList>
            <consortium name="The Broad Institute Genomics Platform"/>
            <consortium name="The Broad Institute Genome Sequencing Center for Infectious Disease"/>
            <person name="Wu L."/>
            <person name="Ma J."/>
        </authorList>
    </citation>
    <scope>NUCLEOTIDE SEQUENCE [LARGE SCALE GENOMIC DNA]</scope>
    <source>
        <strain evidence="1 2">JCM 15589</strain>
    </source>
</reference>